<dbReference type="Proteomes" id="UP000469452">
    <property type="component" value="Unassembled WGS sequence"/>
</dbReference>
<gene>
    <name evidence="4" type="ORF">AaE_013454</name>
</gene>
<accession>A0A6A4Z735</accession>
<dbReference type="InterPro" id="IPR047655">
    <property type="entry name" value="Transpos_IS630-like"/>
</dbReference>
<dbReference type="InterPro" id="IPR057667">
    <property type="entry name" value="HTH_SB"/>
</dbReference>
<proteinExistence type="predicted"/>
<feature type="domain" description="Sleeping Beauty transposase HTH" evidence="3">
    <location>
        <begin position="1"/>
        <end position="52"/>
    </location>
</feature>
<dbReference type="GO" id="GO:0003677">
    <property type="term" value="F:DNA binding"/>
    <property type="evidence" value="ECO:0007669"/>
    <property type="project" value="InterPro"/>
</dbReference>
<evidence type="ECO:0008006" key="6">
    <source>
        <dbReference type="Google" id="ProtNLM"/>
    </source>
</evidence>
<evidence type="ECO:0000259" key="2">
    <source>
        <dbReference type="Pfam" id="PF13358"/>
    </source>
</evidence>
<evidence type="ECO:0000313" key="4">
    <source>
        <dbReference type="EMBL" id="KAF0707820.1"/>
    </source>
</evidence>
<dbReference type="EMBL" id="VJMI01019254">
    <property type="protein sequence ID" value="KAF0707820.1"/>
    <property type="molecule type" value="Genomic_DNA"/>
</dbReference>
<dbReference type="AlphaFoldDB" id="A0A6A4Z735"/>
<protein>
    <recommendedName>
        <fullName evidence="6">Tc1-like transposase DDE domain-containing protein</fullName>
    </recommendedName>
</protein>
<dbReference type="InterPro" id="IPR009057">
    <property type="entry name" value="Homeodomain-like_sf"/>
</dbReference>
<dbReference type="Pfam" id="PF01498">
    <property type="entry name" value="HTH_Tnp_Tc3_2"/>
    <property type="match status" value="1"/>
</dbReference>
<dbReference type="InterPro" id="IPR036397">
    <property type="entry name" value="RNaseH_sf"/>
</dbReference>
<evidence type="ECO:0000259" key="1">
    <source>
        <dbReference type="Pfam" id="PF01498"/>
    </source>
</evidence>
<dbReference type="SUPFAM" id="SSF46689">
    <property type="entry name" value="Homeodomain-like"/>
    <property type="match status" value="1"/>
</dbReference>
<dbReference type="PANTHER" id="PTHR46068">
    <property type="entry name" value="PROTEIN CBG27172"/>
    <property type="match status" value="1"/>
</dbReference>
<comment type="caution">
    <text evidence="4">The sequence shown here is derived from an EMBL/GenBank/DDBJ whole genome shotgun (WGS) entry which is preliminary data.</text>
</comment>
<dbReference type="InterPro" id="IPR002492">
    <property type="entry name" value="Transposase_Tc1-like"/>
</dbReference>
<dbReference type="Pfam" id="PF13358">
    <property type="entry name" value="DDE_3"/>
    <property type="match status" value="1"/>
</dbReference>
<dbReference type="Gene3D" id="3.30.420.10">
    <property type="entry name" value="Ribonuclease H-like superfamily/Ribonuclease H"/>
    <property type="match status" value="1"/>
</dbReference>
<dbReference type="NCBIfam" id="NF033545">
    <property type="entry name" value="transpos_IS630"/>
    <property type="match status" value="1"/>
</dbReference>
<dbReference type="GO" id="GO:0006313">
    <property type="term" value="P:DNA transposition"/>
    <property type="evidence" value="ECO:0007669"/>
    <property type="project" value="InterPro"/>
</dbReference>
<dbReference type="PANTHER" id="PTHR46068:SF1">
    <property type="entry name" value="TRANSPOSASE IS30-LIKE HTH DOMAIN-CONTAINING PROTEIN"/>
    <property type="match status" value="1"/>
</dbReference>
<evidence type="ECO:0000313" key="5">
    <source>
        <dbReference type="Proteomes" id="UP000469452"/>
    </source>
</evidence>
<feature type="domain" description="Transposase Tc1-like" evidence="1">
    <location>
        <begin position="72"/>
        <end position="141"/>
    </location>
</feature>
<dbReference type="GO" id="GO:0015074">
    <property type="term" value="P:DNA integration"/>
    <property type="evidence" value="ECO:0007669"/>
    <property type="project" value="InterPro"/>
</dbReference>
<name>A0A6A4Z735_APHAT</name>
<dbReference type="InterPro" id="IPR038717">
    <property type="entry name" value="Tc1-like_DDE_dom"/>
</dbReference>
<feature type="domain" description="Tc1-like transposase DDE" evidence="2">
    <location>
        <begin position="150"/>
        <end position="291"/>
    </location>
</feature>
<organism evidence="4 5">
    <name type="scientific">Aphanomyces astaci</name>
    <name type="common">Crayfish plague agent</name>
    <dbReference type="NCBI Taxonomy" id="112090"/>
    <lineage>
        <taxon>Eukaryota</taxon>
        <taxon>Sar</taxon>
        <taxon>Stramenopiles</taxon>
        <taxon>Oomycota</taxon>
        <taxon>Saprolegniomycetes</taxon>
        <taxon>Saprolegniales</taxon>
        <taxon>Verrucalvaceae</taxon>
        <taxon>Aphanomyces</taxon>
    </lineage>
</organism>
<sequence>MGKGKEHPPEIRSRVISKHKSDLSYSQIAKELDIPKPSVKSIMKAFKKTGLVRSAPRTGRTRVTTPHEDCIIVRAVKQNCRLSAETLQETFAVFHDKDISLATIRQRIRETGLHGRAARKKPYLSKANKKKRLDYAKKYQHWTNDDWKKVLFTDESPFNLTGSSGRVYVWRRPGEEFNEACVVRLATTRRRSVMVWGAIGMNGTGTLAFIDGKMNSEDYVELLESQLPDIFAKLDLPLDFVFQQDNAPIHKAKVVMRLFDDNAIETLAHPPQSPDLNPIEHVWEEIERKIRIMAVTSLGDLRSKIERLWNEIPLEYIQTLIQSMPSRMAMVVATKGGHTKY</sequence>
<dbReference type="InterPro" id="IPR036388">
    <property type="entry name" value="WH-like_DNA-bd_sf"/>
</dbReference>
<evidence type="ECO:0000259" key="3">
    <source>
        <dbReference type="Pfam" id="PF25787"/>
    </source>
</evidence>
<dbReference type="Pfam" id="PF25787">
    <property type="entry name" value="HTH_SB"/>
    <property type="match status" value="1"/>
</dbReference>
<dbReference type="Gene3D" id="1.10.10.10">
    <property type="entry name" value="Winged helix-like DNA-binding domain superfamily/Winged helix DNA-binding domain"/>
    <property type="match status" value="1"/>
</dbReference>
<reference evidence="4 5" key="1">
    <citation type="submission" date="2019-06" db="EMBL/GenBank/DDBJ databases">
        <title>Genomics analysis of Aphanomyces spp. identifies a new class of oomycete effector associated with host adaptation.</title>
        <authorList>
            <person name="Gaulin E."/>
        </authorList>
    </citation>
    <scope>NUCLEOTIDE SEQUENCE [LARGE SCALE GENOMIC DNA]</scope>
    <source>
        <strain evidence="4 5">E</strain>
    </source>
</reference>